<evidence type="ECO:0000256" key="8">
    <source>
        <dbReference type="PROSITE-ProRule" id="PRU00339"/>
    </source>
</evidence>
<dbReference type="PANTHER" id="PTHR44835">
    <property type="entry name" value="UDP-N-ACETYLGLUCOSAMINE--PEPTIDE N-ACETYLGLUCOSAMINYLTRANSFERASE SPINDLY-RELATED"/>
    <property type="match status" value="1"/>
</dbReference>
<proteinExistence type="inferred from homology"/>
<dbReference type="Gene3D" id="1.25.40.10">
    <property type="entry name" value="Tetratricopeptide repeat domain"/>
    <property type="match status" value="3"/>
</dbReference>
<gene>
    <name evidence="10" type="ORF">J0895_10905</name>
</gene>
<evidence type="ECO:0000256" key="7">
    <source>
        <dbReference type="ARBA" id="ARBA00022803"/>
    </source>
</evidence>
<evidence type="ECO:0000259" key="9">
    <source>
        <dbReference type="Pfam" id="PF13844"/>
    </source>
</evidence>
<dbReference type="InterPro" id="IPR029489">
    <property type="entry name" value="OGT/SEC/SPY_C"/>
</dbReference>
<keyword evidence="7 8" id="KW-0802">TPR repeat</keyword>
<dbReference type="Pfam" id="PF14559">
    <property type="entry name" value="TPR_19"/>
    <property type="match status" value="1"/>
</dbReference>
<comment type="pathway">
    <text evidence="1">Protein modification; protein glycosylation.</text>
</comment>
<keyword evidence="5" id="KW-0808">Transferase</keyword>
<evidence type="ECO:0000313" key="10">
    <source>
        <dbReference type="EMBL" id="MBO0349611.1"/>
    </source>
</evidence>
<evidence type="ECO:0000256" key="4">
    <source>
        <dbReference type="ARBA" id="ARBA00022676"/>
    </source>
</evidence>
<keyword evidence="6" id="KW-0677">Repeat</keyword>
<evidence type="ECO:0000256" key="6">
    <source>
        <dbReference type="ARBA" id="ARBA00022737"/>
    </source>
</evidence>
<evidence type="ECO:0000256" key="5">
    <source>
        <dbReference type="ARBA" id="ARBA00022679"/>
    </source>
</evidence>
<dbReference type="Pfam" id="PF13414">
    <property type="entry name" value="TPR_11"/>
    <property type="match status" value="2"/>
</dbReference>
<name>A0ABS3FR61_9CYAN</name>
<feature type="repeat" description="TPR" evidence="8">
    <location>
        <begin position="140"/>
        <end position="173"/>
    </location>
</feature>
<reference evidence="10 11" key="1">
    <citation type="submission" date="2021-03" db="EMBL/GenBank/DDBJ databases">
        <title>Metabolic Capacity of the Antarctic Cyanobacterium Phormidium pseudopriestleyi that Sustains Oxygenic Photosynthesis in the Presence of Hydrogen Sulfide.</title>
        <authorList>
            <person name="Lumian J.E."/>
            <person name="Jungblut A.D."/>
            <person name="Dillon M.L."/>
            <person name="Hawes I."/>
            <person name="Doran P.T."/>
            <person name="Mackey T.J."/>
            <person name="Dick G.J."/>
            <person name="Grettenberger C.L."/>
            <person name="Sumner D.Y."/>
        </authorList>
    </citation>
    <scope>NUCLEOTIDE SEQUENCE [LARGE SCALE GENOMIC DNA]</scope>
    <source>
        <strain evidence="10 11">FRX01</strain>
    </source>
</reference>
<comment type="caution">
    <text evidence="10">The sequence shown here is derived from an EMBL/GenBank/DDBJ whole genome shotgun (WGS) entry which is preliminary data.</text>
</comment>
<dbReference type="InterPro" id="IPR051939">
    <property type="entry name" value="Glycosyltr_41/O-GlcNAc_trsf"/>
</dbReference>
<keyword evidence="4" id="KW-0328">Glycosyltransferase</keyword>
<dbReference type="Gene3D" id="3.40.50.2000">
    <property type="entry name" value="Glycogen Phosphorylase B"/>
    <property type="match status" value="1"/>
</dbReference>
<dbReference type="RefSeq" id="WP_207088123.1">
    <property type="nucleotide sequence ID" value="NZ_JAFLQW010000290.1"/>
</dbReference>
<dbReference type="PROSITE" id="PS50293">
    <property type="entry name" value="TPR_REGION"/>
    <property type="match status" value="1"/>
</dbReference>
<organism evidence="10 11">
    <name type="scientific">Phormidium pseudopriestleyi FRX01</name>
    <dbReference type="NCBI Taxonomy" id="1759528"/>
    <lineage>
        <taxon>Bacteria</taxon>
        <taxon>Bacillati</taxon>
        <taxon>Cyanobacteriota</taxon>
        <taxon>Cyanophyceae</taxon>
        <taxon>Oscillatoriophycideae</taxon>
        <taxon>Oscillatoriales</taxon>
        <taxon>Oscillatoriaceae</taxon>
        <taxon>Phormidium</taxon>
    </lineage>
</organism>
<evidence type="ECO:0000256" key="2">
    <source>
        <dbReference type="ARBA" id="ARBA00005386"/>
    </source>
</evidence>
<dbReference type="Gene3D" id="3.40.50.11380">
    <property type="match status" value="1"/>
</dbReference>
<dbReference type="SUPFAM" id="SSF53756">
    <property type="entry name" value="UDP-Glycosyltransferase/glycogen phosphorylase"/>
    <property type="match status" value="1"/>
</dbReference>
<dbReference type="InterPro" id="IPR019734">
    <property type="entry name" value="TPR_rpt"/>
</dbReference>
<evidence type="ECO:0000313" key="11">
    <source>
        <dbReference type="Proteomes" id="UP000664844"/>
    </source>
</evidence>
<accession>A0ABS3FR61</accession>
<comment type="similarity">
    <text evidence="2">Belongs to the glycosyltransferase 41 family. O-GlcNAc transferase subfamily.</text>
</comment>
<feature type="repeat" description="TPR" evidence="8">
    <location>
        <begin position="73"/>
        <end position="106"/>
    </location>
</feature>
<feature type="repeat" description="TPR" evidence="8">
    <location>
        <begin position="224"/>
        <end position="257"/>
    </location>
</feature>
<dbReference type="Proteomes" id="UP000664844">
    <property type="component" value="Unassembled WGS sequence"/>
</dbReference>
<dbReference type="Pfam" id="PF13844">
    <property type="entry name" value="Glyco_transf_41"/>
    <property type="match status" value="2"/>
</dbReference>
<dbReference type="EMBL" id="JAFLQW010000290">
    <property type="protein sequence ID" value="MBO0349611.1"/>
    <property type="molecule type" value="Genomic_DNA"/>
</dbReference>
<feature type="domain" description="O-GlcNAc transferase C-terminal" evidence="9">
    <location>
        <begin position="555"/>
        <end position="729"/>
    </location>
</feature>
<protein>
    <recommendedName>
        <fullName evidence="3">protein O-GlcNAc transferase</fullName>
        <ecNumber evidence="3">2.4.1.255</ecNumber>
    </recommendedName>
</protein>
<feature type="domain" description="O-GlcNAc transferase C-terminal" evidence="9">
    <location>
        <begin position="392"/>
        <end position="539"/>
    </location>
</feature>
<dbReference type="EC" id="2.4.1.255" evidence="3"/>
<evidence type="ECO:0000256" key="1">
    <source>
        <dbReference type="ARBA" id="ARBA00004922"/>
    </source>
</evidence>
<dbReference type="InterPro" id="IPR011990">
    <property type="entry name" value="TPR-like_helical_dom_sf"/>
</dbReference>
<feature type="repeat" description="TPR" evidence="8">
    <location>
        <begin position="39"/>
        <end position="72"/>
    </location>
</feature>
<dbReference type="PANTHER" id="PTHR44835:SF1">
    <property type="entry name" value="PROTEIN O-GLCNAC TRANSFERASE"/>
    <property type="match status" value="1"/>
</dbReference>
<dbReference type="SUPFAM" id="SSF48452">
    <property type="entry name" value="TPR-like"/>
    <property type="match status" value="1"/>
</dbReference>
<keyword evidence="11" id="KW-1185">Reference proteome</keyword>
<evidence type="ECO:0000256" key="3">
    <source>
        <dbReference type="ARBA" id="ARBA00011970"/>
    </source>
</evidence>
<dbReference type="SMART" id="SM00028">
    <property type="entry name" value="TPR"/>
    <property type="match status" value="8"/>
</dbReference>
<sequence>MSSELDILLADAFTLYESGSLTLAEQKFCQVLGIDSTHPQAWHGLGMVYYCQGRYEDALDHLEQSLQLDNSQAIFHYSMGLVLAKLGYLADATAAYHRAIALEPSYLDAYSQLGNVSIEIGDFTQAQTAYHQRIALSPDWQSYVSLGRLFIAQQRIDEAIFAYKTALELHPRHPDILYALGIAFVAKNHPDSSLYFGFAAYRKQDYESAIPHYQQFQNAQPGEIDFYLALADCYQHLNQWEEAISTYRQGIALHQEAVELYLSFILALQSCGKIEEARQVADEGLEVLPDRLSLKLEKIRLFPVLYQNSEELEFYRNRFITELDNLTTNCSLKTEFFQKQALNATAVNTNFYLQYQGENDLELQQKYGQFVHQVMAANYPQWVEPLLMPTLDSGERIRIGYISACLQWHTVGMVFSGWLEHRNRDEFEVYCYDVGRQGDRLTDWFRINSDYFYSIPDDIPGVCQQIQQDSLHILVFLDIGMYAPMTQLASLRLAPVQSVAWGHPITSGLPTLDYFISSDLMEPENAQMHYSEQLIRLPNLGIYFPKPTIPELNKNRADYGIFDDAVMYLSCQSLFKYLPKYDIIFPRICEQVATAKLVFIGHKNTPITAQFCQRLEAAFAQLGLDYHDFCIILPRQSKRDYWNLLSMADIGLDTFEFTGFLTTLEAVAVNLPIVTHLGPFMRGRQSAGILTRLGVTETIAQTVEDYIKIAVRLGLNREWREAIAAKINEGHQWLYEDNTGIKALEDFYRGMVKEKG</sequence>
<dbReference type="PROSITE" id="PS50005">
    <property type="entry name" value="TPR"/>
    <property type="match status" value="4"/>
</dbReference>